<evidence type="ECO:0000313" key="2">
    <source>
        <dbReference type="EMBL" id="KAK1445047.1"/>
    </source>
</evidence>
<keyword evidence="3" id="KW-1185">Reference proteome</keyword>
<feature type="compositionally biased region" description="Basic and acidic residues" evidence="1">
    <location>
        <begin position="417"/>
        <end position="428"/>
    </location>
</feature>
<feature type="region of interest" description="Disordered" evidence="1">
    <location>
        <begin position="453"/>
        <end position="494"/>
    </location>
</feature>
<dbReference type="InterPro" id="IPR007268">
    <property type="entry name" value="Rad9/Ddc1"/>
</dbReference>
<dbReference type="GO" id="GO:0031573">
    <property type="term" value="P:mitotic intra-S DNA damage checkpoint signaling"/>
    <property type="evidence" value="ECO:0007669"/>
    <property type="project" value="TreeGrafter"/>
</dbReference>
<accession>A0AAD8UV09</accession>
<comment type="caution">
    <text evidence="2">The sequence shown here is derived from an EMBL/GenBank/DDBJ whole genome shotgun (WGS) entry which is preliminary data.</text>
</comment>
<dbReference type="InterPro" id="IPR046938">
    <property type="entry name" value="DNA_clamp_sf"/>
</dbReference>
<dbReference type="SUPFAM" id="SSF55979">
    <property type="entry name" value="DNA clamp"/>
    <property type="match status" value="1"/>
</dbReference>
<protein>
    <submittedName>
        <fullName evidence="2">Uncharacterized protein</fullName>
    </submittedName>
</protein>
<dbReference type="GO" id="GO:0000076">
    <property type="term" value="P:DNA replication checkpoint signaling"/>
    <property type="evidence" value="ECO:0007669"/>
    <property type="project" value="TreeGrafter"/>
</dbReference>
<gene>
    <name evidence="2" type="ORF">BgAZ_109530</name>
</gene>
<feature type="region of interest" description="Disordered" evidence="1">
    <location>
        <begin position="392"/>
        <end position="433"/>
    </location>
</feature>
<feature type="compositionally biased region" description="Basic and acidic residues" evidence="1">
    <location>
        <begin position="467"/>
        <end position="478"/>
    </location>
</feature>
<dbReference type="EMBL" id="JAVEPI010000001">
    <property type="protein sequence ID" value="KAK1445047.1"/>
    <property type="molecule type" value="Genomic_DNA"/>
</dbReference>
<evidence type="ECO:0000256" key="1">
    <source>
        <dbReference type="SAM" id="MobiDB-lite"/>
    </source>
</evidence>
<dbReference type="PANTHER" id="PTHR15237">
    <property type="entry name" value="DNA REPAIR PROTEIN RAD9"/>
    <property type="match status" value="1"/>
</dbReference>
<dbReference type="GO" id="GO:0030896">
    <property type="term" value="C:checkpoint clamp complex"/>
    <property type="evidence" value="ECO:0007669"/>
    <property type="project" value="InterPro"/>
</dbReference>
<dbReference type="GO" id="GO:0071479">
    <property type="term" value="P:cellular response to ionizing radiation"/>
    <property type="evidence" value="ECO:0007669"/>
    <property type="project" value="TreeGrafter"/>
</dbReference>
<dbReference type="AlphaFoldDB" id="A0AAD8UV09"/>
<dbReference type="Pfam" id="PF04139">
    <property type="entry name" value="Rad9"/>
    <property type="match status" value="1"/>
</dbReference>
<sequence>MEYEVDAAETLLLKKIFILFRHVTSSVQIVAGRDGMNLCALNSSRSAWLNIKLGRHFFRRIHCQKPSGGDEEGAEPNRNLVVGAKNLCQALSIVIPSGAKNQGYSAVFLKDAVQGDDNTVKTMVALEKLIIRDEPHLGNVISFQLSCAGAHIIRSAIITFDEYGAEVPDDILWENWHYLRIQPTVLYKSINPYWSPFDDVAISYDVKRSDLSLCIVKSITKTAGRSKAKSNRRSGITGKITINRSHLVTPKFDEVLPYPRDITISLKELLSVTSFCESVKAPLSFIMRECGDPVIVIFGDAVEMAEKTTGPMCVQQIIKDATTEQDVSTFEKTLMHSQIRSWSGSLWMSSNRKSGDDSTLYEDYDGEDTLDYAGSFDTTPICKRMVSEEAATSKVSSQSIHTEDLFKDPLGDSLEDDEKHSRSKEDSPFLKVPKQTREQIYKTLALDFMPQATSAPSKSNGFVTHSQCDHNGKARTDEAYLGSSARDRDQEDSVYDQLAGIW</sequence>
<evidence type="ECO:0000313" key="3">
    <source>
        <dbReference type="Proteomes" id="UP001230268"/>
    </source>
</evidence>
<feature type="compositionally biased region" description="Polar residues" evidence="1">
    <location>
        <begin position="453"/>
        <end position="466"/>
    </location>
</feature>
<name>A0AAD8UV09_BABGI</name>
<proteinExistence type="predicted"/>
<reference evidence="2" key="1">
    <citation type="submission" date="2023-08" db="EMBL/GenBank/DDBJ databases">
        <title>Draft sequence of the Babesia gibsoni genome.</title>
        <authorList>
            <person name="Yamagishi J.Y."/>
            <person name="Xuan X.X."/>
        </authorList>
    </citation>
    <scope>NUCLEOTIDE SEQUENCE</scope>
    <source>
        <strain evidence="2">Azabu</strain>
    </source>
</reference>
<dbReference type="GO" id="GO:0006281">
    <property type="term" value="P:DNA repair"/>
    <property type="evidence" value="ECO:0007669"/>
    <property type="project" value="TreeGrafter"/>
</dbReference>
<feature type="compositionally biased region" description="Basic and acidic residues" evidence="1">
    <location>
        <begin position="401"/>
        <end position="410"/>
    </location>
</feature>
<dbReference type="PANTHER" id="PTHR15237:SF0">
    <property type="entry name" value="CELL CYCLE CHECKPOINT CONTROL PROTEIN"/>
    <property type="match status" value="1"/>
</dbReference>
<organism evidence="2 3">
    <name type="scientific">Babesia gibsoni</name>
    <dbReference type="NCBI Taxonomy" id="33632"/>
    <lineage>
        <taxon>Eukaryota</taxon>
        <taxon>Sar</taxon>
        <taxon>Alveolata</taxon>
        <taxon>Apicomplexa</taxon>
        <taxon>Aconoidasida</taxon>
        <taxon>Piroplasmida</taxon>
        <taxon>Babesiidae</taxon>
        <taxon>Babesia</taxon>
    </lineage>
</organism>
<dbReference type="Proteomes" id="UP001230268">
    <property type="component" value="Unassembled WGS sequence"/>
</dbReference>
<dbReference type="Gene3D" id="3.70.10.10">
    <property type="match status" value="1"/>
</dbReference>